<keyword evidence="2" id="KW-1185">Reference proteome</keyword>
<dbReference type="InterPro" id="IPR025968">
    <property type="entry name" value="YwqJ_deaminase"/>
</dbReference>
<evidence type="ECO:0000313" key="1">
    <source>
        <dbReference type="EMBL" id="MFC5906165.1"/>
    </source>
</evidence>
<dbReference type="RefSeq" id="WP_380579307.1">
    <property type="nucleotide sequence ID" value="NZ_JBHSQJ010000009.1"/>
</dbReference>
<dbReference type="Proteomes" id="UP001596174">
    <property type="component" value="Unassembled WGS sequence"/>
</dbReference>
<comment type="caution">
    <text evidence="1">The sequence shown here is derived from an EMBL/GenBank/DDBJ whole genome shotgun (WGS) entry which is preliminary data.</text>
</comment>
<accession>A0ABW1FUK7</accession>
<name>A0ABW1FUK7_9ACTN</name>
<proteinExistence type="predicted"/>
<dbReference type="Pfam" id="PF14431">
    <property type="entry name" value="YwqJ-deaminase"/>
    <property type="match status" value="1"/>
</dbReference>
<sequence length="161" mass="17915">METEATPAARSDWRPTAAPLLRHRRDSLMPVLASALSVRGDTFTCVGEKDHGPVHLHPLVAEFLTALPRDHRERFTGRCPEARLLSQFLDHAETQRSRRAARKPFGEQDARRALRGARMTTVRIREDGDPAHGTHQVPCRSCGRLLEHFGVATVSLNGRGA</sequence>
<dbReference type="EMBL" id="JBHSQJ010000009">
    <property type="protein sequence ID" value="MFC5906165.1"/>
    <property type="molecule type" value="Genomic_DNA"/>
</dbReference>
<reference evidence="2" key="1">
    <citation type="journal article" date="2019" name="Int. J. Syst. Evol. Microbiol.">
        <title>The Global Catalogue of Microorganisms (GCM) 10K type strain sequencing project: providing services to taxonomists for standard genome sequencing and annotation.</title>
        <authorList>
            <consortium name="The Broad Institute Genomics Platform"/>
            <consortium name="The Broad Institute Genome Sequencing Center for Infectious Disease"/>
            <person name="Wu L."/>
            <person name="Ma J."/>
        </authorList>
    </citation>
    <scope>NUCLEOTIDE SEQUENCE [LARGE SCALE GENOMIC DNA]</scope>
    <source>
        <strain evidence="2">JCM 4816</strain>
    </source>
</reference>
<evidence type="ECO:0000313" key="2">
    <source>
        <dbReference type="Proteomes" id="UP001596174"/>
    </source>
</evidence>
<protein>
    <submittedName>
        <fullName evidence="1">YwqJ-related putative deaminase</fullName>
    </submittedName>
</protein>
<gene>
    <name evidence="1" type="ORF">ACFP3V_02870</name>
</gene>
<organism evidence="1 2">
    <name type="scientific">Streptacidiphilus monticola</name>
    <dbReference type="NCBI Taxonomy" id="2161674"/>
    <lineage>
        <taxon>Bacteria</taxon>
        <taxon>Bacillati</taxon>
        <taxon>Actinomycetota</taxon>
        <taxon>Actinomycetes</taxon>
        <taxon>Kitasatosporales</taxon>
        <taxon>Streptomycetaceae</taxon>
        <taxon>Streptacidiphilus</taxon>
    </lineage>
</organism>